<dbReference type="Gene3D" id="3.40.630.30">
    <property type="match status" value="2"/>
</dbReference>
<reference evidence="2" key="1">
    <citation type="submission" date="2020-08" db="EMBL/GenBank/DDBJ databases">
        <title>Genome public.</title>
        <authorList>
            <person name="Liu C."/>
            <person name="Sun Q."/>
        </authorList>
    </citation>
    <scope>NUCLEOTIDE SEQUENCE</scope>
    <source>
        <strain evidence="2">NSJ-64</strain>
    </source>
</reference>
<dbReference type="InterPro" id="IPR050276">
    <property type="entry name" value="MshD_Acetyltransferase"/>
</dbReference>
<protein>
    <submittedName>
        <fullName evidence="2">GNAT family N-acetyltransferase</fullName>
    </submittedName>
</protein>
<dbReference type="AlphaFoldDB" id="A0A926IH31"/>
<comment type="caution">
    <text evidence="2">The sequence shown here is derived from an EMBL/GenBank/DDBJ whole genome shotgun (WGS) entry which is preliminary data.</text>
</comment>
<evidence type="ECO:0000313" key="3">
    <source>
        <dbReference type="Proteomes" id="UP000623678"/>
    </source>
</evidence>
<dbReference type="InterPro" id="IPR000182">
    <property type="entry name" value="GNAT_dom"/>
</dbReference>
<dbReference type="EMBL" id="JACRTD010000002">
    <property type="protein sequence ID" value="MBC8584715.1"/>
    <property type="molecule type" value="Genomic_DNA"/>
</dbReference>
<feature type="domain" description="N-acetyltransferase" evidence="1">
    <location>
        <begin position="1"/>
        <end position="167"/>
    </location>
</feature>
<dbReference type="InterPro" id="IPR016181">
    <property type="entry name" value="Acyl_CoA_acyltransferase"/>
</dbReference>
<keyword evidence="3" id="KW-1185">Reference proteome</keyword>
<accession>A0A926IH31</accession>
<dbReference type="GO" id="GO:0016747">
    <property type="term" value="F:acyltransferase activity, transferring groups other than amino-acyl groups"/>
    <property type="evidence" value="ECO:0007669"/>
    <property type="project" value="InterPro"/>
</dbReference>
<dbReference type="Proteomes" id="UP000623678">
    <property type="component" value="Unassembled WGS sequence"/>
</dbReference>
<dbReference type="PANTHER" id="PTHR43617">
    <property type="entry name" value="L-AMINO ACID N-ACETYLTRANSFERASE"/>
    <property type="match status" value="1"/>
</dbReference>
<dbReference type="RefSeq" id="WP_262394536.1">
    <property type="nucleotide sequence ID" value="NZ_JACRTD010000002.1"/>
</dbReference>
<name>A0A926IH31_9FIRM</name>
<proteinExistence type="predicted"/>
<sequence length="305" mass="35662">MIRPFTQADKEEFLAMAHDFHSSDAVASATPEEYFVRTFHRIMDNSPYKDGFIIECDGEVAGYGLVHFTYSNEAGGVLSTWDEIYIKPQFRSRGLGSSYIAFCEERYKDKSAFYRLEVEDTHDRLYKLYSRLGYHKIHYRQIVKHRHDTVLNTYDKNLARPMQKQDEQDFYKMAAQYHATDIIESDTPSSHFKNTFSEIMKGNPLIDGFMILKDGKAAGYALVSILCANEVGGIMHNLDELYILPEYRGMGLGSGFIDYFENFYADVTNLYRLELVWEDKKGQEYFEKRGYEWLEYYQMLKAPIK</sequence>
<dbReference type="CDD" id="cd04301">
    <property type="entry name" value="NAT_SF"/>
    <property type="match status" value="2"/>
</dbReference>
<dbReference type="Pfam" id="PF00583">
    <property type="entry name" value="Acetyltransf_1"/>
    <property type="match status" value="2"/>
</dbReference>
<dbReference type="SUPFAM" id="SSF55729">
    <property type="entry name" value="Acyl-CoA N-acyltransferases (Nat)"/>
    <property type="match status" value="2"/>
</dbReference>
<evidence type="ECO:0000259" key="1">
    <source>
        <dbReference type="PROSITE" id="PS51186"/>
    </source>
</evidence>
<dbReference type="PROSITE" id="PS51186">
    <property type="entry name" value="GNAT"/>
    <property type="match status" value="1"/>
</dbReference>
<evidence type="ECO:0000313" key="2">
    <source>
        <dbReference type="EMBL" id="MBC8584715.1"/>
    </source>
</evidence>
<gene>
    <name evidence="2" type="ORF">H8705_03885</name>
</gene>
<dbReference type="PANTHER" id="PTHR43617:SF20">
    <property type="entry name" value="N-ALPHA-ACETYLTRANSFERASE RIMI"/>
    <property type="match status" value="1"/>
</dbReference>
<organism evidence="2 3">
    <name type="scientific">Youxingia wuxianensis</name>
    <dbReference type="NCBI Taxonomy" id="2763678"/>
    <lineage>
        <taxon>Bacteria</taxon>
        <taxon>Bacillati</taxon>
        <taxon>Bacillota</taxon>
        <taxon>Clostridia</taxon>
        <taxon>Eubacteriales</taxon>
        <taxon>Oscillospiraceae</taxon>
        <taxon>Youxingia</taxon>
    </lineage>
</organism>